<evidence type="ECO:0000313" key="1">
    <source>
        <dbReference type="EMBL" id="AGH68911.1"/>
    </source>
</evidence>
<dbReference type="InterPro" id="IPR019587">
    <property type="entry name" value="Polyketide_cyclase/dehydratase"/>
</dbReference>
<dbReference type="Pfam" id="PF10604">
    <property type="entry name" value="Polyketide_cyc2"/>
    <property type="match status" value="1"/>
</dbReference>
<organism evidence="1">
    <name type="scientific">Streptomyces sp. CNH189</name>
    <dbReference type="NCBI Taxonomy" id="1136432"/>
    <lineage>
        <taxon>Bacteria</taxon>
        <taxon>Bacillati</taxon>
        <taxon>Actinomycetota</taxon>
        <taxon>Actinomycetes</taxon>
        <taxon>Kitasatosporales</taxon>
        <taxon>Streptomycetaceae</taxon>
        <taxon>Streptomyces</taxon>
    </lineage>
</organism>
<dbReference type="SUPFAM" id="SSF55961">
    <property type="entry name" value="Bet v1-like"/>
    <property type="match status" value="2"/>
</dbReference>
<gene>
    <name evidence="1" type="primary">mcl26</name>
</gene>
<dbReference type="InterPro" id="IPR023393">
    <property type="entry name" value="START-like_dom_sf"/>
</dbReference>
<dbReference type="CDD" id="cd08861">
    <property type="entry name" value="OtcD1_ARO-CYC_like"/>
    <property type="match status" value="1"/>
</dbReference>
<dbReference type="AlphaFoldDB" id="M4T8U1"/>
<proteinExistence type="predicted"/>
<dbReference type="EMBL" id="JX186999">
    <property type="protein sequence ID" value="AGH68911.1"/>
    <property type="molecule type" value="Genomic_DNA"/>
</dbReference>
<name>M4T8U1_9ACTN</name>
<accession>M4T8U1</accession>
<dbReference type="Gene3D" id="3.30.530.20">
    <property type="match status" value="2"/>
</dbReference>
<protein>
    <submittedName>
        <fullName evidence="1">Aromatase</fullName>
    </submittedName>
</protein>
<sequence>MSGEHVGRARHRMHVEAPAGVVYAVLADAVRLPLCFSASVHVERLELDSERERLRVWSLLDGRLRSWTASRRLDPVERRIEFWQERSTSLLQSITGALSVRDHGPREAELELQYGFSTSGDLPDEVAWAAWCADLNLRTQLTDLKRFAEQWTRLDELALSFEDSVRIHGPAELAYDFLYRAGDWAGTVPHIVRAGLTEDAPGVQRVTLETLTGRRSQTTESVRICFPHAGRIVYKRTVVPDLLSAHTGEWSVVPDETGVTVTGRQSVVLREEDIAAVLGESAGLAQARQYVRAALGSECLSLLALAKQHAESAVRML</sequence>
<reference evidence="1" key="1">
    <citation type="journal article" date="2012" name="J. Am. Chem. Soc.">
        <title>Merochlorins A-D, cyclic meroterpenoid antibiotics biosynthesized in divergent pathways with vanadium-dependent chloroperoxidases.</title>
        <authorList>
            <person name="Kaysser L."/>
            <person name="Bernhardt P."/>
            <person name="Nam S.J."/>
            <person name="Loesgen S."/>
            <person name="Ruby J.G."/>
            <person name="Skewes-Cox P."/>
            <person name="Jensen P.R."/>
            <person name="Fenical W."/>
            <person name="Moore B.S."/>
        </authorList>
    </citation>
    <scope>NUCLEOTIDE SEQUENCE</scope>
    <source>
        <strain evidence="1">CNH189</strain>
    </source>
</reference>